<dbReference type="InterPro" id="IPR050483">
    <property type="entry name" value="CoA-transferase_III_domain"/>
</dbReference>
<dbReference type="InterPro" id="IPR003673">
    <property type="entry name" value="CoA-Trfase_fam_III"/>
</dbReference>
<name>A0ABU1SBH9_9MICO</name>
<sequence>MTSSSEPEGALGGIKVIDLSRVLAGPYATQMMADHGAEVIKVEPPAGDMTRDWGPPFVGDVSAYYAGLNRNKQHLSLDLSRDEGRAVLLRMLADADVLVENFKAGTMERWGLSPETLAELFPGLVYCRITGFGTTGPMGGMPGYDAVLQAYSGIMSINGEPGGGPLKAAMPIVDLTTGMLAFSGVLLALHERTRSGRGQLVDLALLDAAVSLLHPSGANFFMDGKLPTRLGNGHPNVTPYQTFQTRSGDSLFVGGGNDRQFAALCRYLGEPEIADDPRFATNADRMAHREELAAVINRLMEGIDLDEAARSMLAHGVPASRVQTLDEVFTDPQVLHRNMIEEIDGYRLLGVPVKLDRTPGSVRTAPRSHGADTVEVLRAHGYPDVEIEELLGSGIVLEPAEGKARI</sequence>
<dbReference type="InterPro" id="IPR023606">
    <property type="entry name" value="CoA-Trfase_III_dom_1_sf"/>
</dbReference>
<dbReference type="EMBL" id="JAVDUM010000004">
    <property type="protein sequence ID" value="MDR6866613.1"/>
    <property type="molecule type" value="Genomic_DNA"/>
</dbReference>
<dbReference type="InterPro" id="IPR044855">
    <property type="entry name" value="CoA-Trfase_III_dom3_sf"/>
</dbReference>
<gene>
    <name evidence="2" type="ORF">J2Y69_001206</name>
</gene>
<dbReference type="RefSeq" id="WP_310018588.1">
    <property type="nucleotide sequence ID" value="NZ_JAVDUM010000004.1"/>
</dbReference>
<organism evidence="2 3">
    <name type="scientific">Microbacterium resistens</name>
    <dbReference type="NCBI Taxonomy" id="156977"/>
    <lineage>
        <taxon>Bacteria</taxon>
        <taxon>Bacillati</taxon>
        <taxon>Actinomycetota</taxon>
        <taxon>Actinomycetes</taxon>
        <taxon>Micrococcales</taxon>
        <taxon>Microbacteriaceae</taxon>
        <taxon>Microbacterium</taxon>
    </lineage>
</organism>
<dbReference type="Proteomes" id="UP001259347">
    <property type="component" value="Unassembled WGS sequence"/>
</dbReference>
<dbReference type="SUPFAM" id="SSF89796">
    <property type="entry name" value="CoA-transferase family III (CaiB/BaiF)"/>
    <property type="match status" value="1"/>
</dbReference>
<dbReference type="PANTHER" id="PTHR48207">
    <property type="entry name" value="SUCCINATE--HYDROXYMETHYLGLUTARATE COA-TRANSFERASE"/>
    <property type="match status" value="1"/>
</dbReference>
<comment type="caution">
    <text evidence="2">The sequence shown here is derived from an EMBL/GenBank/DDBJ whole genome shotgun (WGS) entry which is preliminary data.</text>
</comment>
<keyword evidence="1" id="KW-0808">Transferase</keyword>
<proteinExistence type="predicted"/>
<keyword evidence="3" id="KW-1185">Reference proteome</keyword>
<evidence type="ECO:0000256" key="1">
    <source>
        <dbReference type="ARBA" id="ARBA00022679"/>
    </source>
</evidence>
<dbReference type="Gene3D" id="3.30.1540.10">
    <property type="entry name" value="formyl-coa transferase, domain 3"/>
    <property type="match status" value="1"/>
</dbReference>
<dbReference type="Gene3D" id="3.40.50.10540">
    <property type="entry name" value="Crotonobetainyl-coa:carnitine coa-transferase, domain 1"/>
    <property type="match status" value="1"/>
</dbReference>
<dbReference type="PANTHER" id="PTHR48207:SF3">
    <property type="entry name" value="SUCCINATE--HYDROXYMETHYLGLUTARATE COA-TRANSFERASE"/>
    <property type="match status" value="1"/>
</dbReference>
<accession>A0ABU1SBH9</accession>
<evidence type="ECO:0000313" key="2">
    <source>
        <dbReference type="EMBL" id="MDR6866613.1"/>
    </source>
</evidence>
<evidence type="ECO:0000313" key="3">
    <source>
        <dbReference type="Proteomes" id="UP001259347"/>
    </source>
</evidence>
<dbReference type="Pfam" id="PF02515">
    <property type="entry name" value="CoA_transf_3"/>
    <property type="match status" value="1"/>
</dbReference>
<reference evidence="2 3" key="1">
    <citation type="submission" date="2023-07" db="EMBL/GenBank/DDBJ databases">
        <title>Sorghum-associated microbial communities from plants grown in Nebraska, USA.</title>
        <authorList>
            <person name="Schachtman D."/>
        </authorList>
    </citation>
    <scope>NUCLEOTIDE SEQUENCE [LARGE SCALE GENOMIC DNA]</scope>
    <source>
        <strain evidence="2 3">2980</strain>
    </source>
</reference>
<protein>
    <submittedName>
        <fullName evidence="2">Crotonobetainyl-CoA:carnitine CoA-transferase CaiB-like acyl-CoA transferase</fullName>
    </submittedName>
</protein>